<dbReference type="PANTHER" id="PTHR30535">
    <property type="entry name" value="VITAMIN B12-BINDING PROTEIN"/>
    <property type="match status" value="1"/>
</dbReference>
<evidence type="ECO:0000313" key="3">
    <source>
        <dbReference type="EMBL" id="KAB3521076.1"/>
    </source>
</evidence>
<gene>
    <name evidence="3" type="ORF">F8377_06400</name>
</gene>
<dbReference type="Gene3D" id="3.40.50.1980">
    <property type="entry name" value="Nitrogenase molybdenum iron protein domain"/>
    <property type="match status" value="2"/>
</dbReference>
<feature type="domain" description="Fe/B12 periplasmic-binding" evidence="2">
    <location>
        <begin position="88"/>
        <end position="346"/>
    </location>
</feature>
<comment type="similarity">
    <text evidence="1">Belongs to the bacterial solute-binding protein 8 family.</text>
</comment>
<dbReference type="PROSITE" id="PS50983">
    <property type="entry name" value="FE_B12_PBP"/>
    <property type="match status" value="1"/>
</dbReference>
<comment type="caution">
    <text evidence="3">The sequence shown here is derived from an EMBL/GenBank/DDBJ whole genome shotgun (WGS) entry which is preliminary data.</text>
</comment>
<dbReference type="EMBL" id="WBZJ01000002">
    <property type="protein sequence ID" value="KAB3521076.1"/>
    <property type="molecule type" value="Genomic_DNA"/>
</dbReference>
<organism evidence="3 4">
    <name type="scientific">Corynebacterium zhongnanshanii</name>
    <dbReference type="NCBI Taxonomy" id="2768834"/>
    <lineage>
        <taxon>Bacteria</taxon>
        <taxon>Bacillati</taxon>
        <taxon>Actinomycetota</taxon>
        <taxon>Actinomycetes</taxon>
        <taxon>Mycobacteriales</taxon>
        <taxon>Corynebacteriaceae</taxon>
        <taxon>Corynebacterium</taxon>
    </lineage>
</organism>
<protein>
    <submittedName>
        <fullName evidence="3">ABC transporter substrate-binding protein</fullName>
    </submittedName>
</protein>
<accession>A0ABQ6VE47</accession>
<keyword evidence="4" id="KW-1185">Reference proteome</keyword>
<dbReference type="Proteomes" id="UP000436181">
    <property type="component" value="Unassembled WGS sequence"/>
</dbReference>
<sequence length="346" mass="36325">MMLWASCGINTDNGARNAAAAQETSFDAVMEQTAQWTKKDPRATKGVSEAELVGDVTPISDAVTPTLPVSLTDADGYDVEVTDVSRILPLDLYGTTSRTIAGLGLRDNIVGRTVSSMEPSLADLPVVTQGGHNLNVEAILNLRPSLVIVDHSIGPDTAIDQIRDAGVTVVVLNPTHSLDSIGEDIQNIAGVVGLTKEGKQLAERAERERDEAITKIKEIAPDNPLRMAFIYARGTGGVFFILGPDSGTDDLISSVGGVDTSVDAGITDMTPANAEALAKINPEVIVMMTKGLESAGGLEGLLAKPGVSETEAGKNQRIVTIPDSQSLSFGPQTGEMILSFAKALYQ</sequence>
<proteinExistence type="inferred from homology"/>
<evidence type="ECO:0000259" key="2">
    <source>
        <dbReference type="PROSITE" id="PS50983"/>
    </source>
</evidence>
<dbReference type="PANTHER" id="PTHR30535:SF4">
    <property type="entry name" value="HEMIN-BINDING PERIPLASMIC PROTEIN HMUT"/>
    <property type="match status" value="1"/>
</dbReference>
<dbReference type="InterPro" id="IPR002491">
    <property type="entry name" value="ABC_transptr_periplasmic_BD"/>
</dbReference>
<dbReference type="SUPFAM" id="SSF53807">
    <property type="entry name" value="Helical backbone' metal receptor"/>
    <property type="match status" value="1"/>
</dbReference>
<reference evidence="3 4" key="1">
    <citation type="submission" date="2019-10" db="EMBL/GenBank/DDBJ databases">
        <title>Corynebacterium sp novel species isolated from the respiratory tract of Marmot.</title>
        <authorList>
            <person name="Zhang G."/>
        </authorList>
    </citation>
    <scope>NUCLEOTIDE SEQUENCE [LARGE SCALE GENOMIC DNA]</scope>
    <source>
        <strain evidence="3 4">336</strain>
    </source>
</reference>
<evidence type="ECO:0000313" key="4">
    <source>
        <dbReference type="Proteomes" id="UP000436181"/>
    </source>
</evidence>
<dbReference type="Pfam" id="PF01497">
    <property type="entry name" value="Peripla_BP_2"/>
    <property type="match status" value="1"/>
</dbReference>
<evidence type="ECO:0000256" key="1">
    <source>
        <dbReference type="ARBA" id="ARBA00008814"/>
    </source>
</evidence>
<name>A0ABQ6VE47_9CORY</name>
<dbReference type="InterPro" id="IPR050902">
    <property type="entry name" value="ABC_Transporter_SBP"/>
</dbReference>